<keyword evidence="9" id="KW-1185">Reference proteome</keyword>
<dbReference type="InterPro" id="IPR025405">
    <property type="entry name" value="DUF4131"/>
</dbReference>
<dbReference type="InterPro" id="IPR035681">
    <property type="entry name" value="ComA-like_MBL"/>
</dbReference>
<dbReference type="SMART" id="SM00849">
    <property type="entry name" value="Lactamase_B"/>
    <property type="match status" value="1"/>
</dbReference>
<dbReference type="PANTHER" id="PTHR30619">
    <property type="entry name" value="DNA INTERNALIZATION/COMPETENCE PROTEIN COMEC/REC2"/>
    <property type="match status" value="1"/>
</dbReference>
<feature type="transmembrane region" description="Helical" evidence="6">
    <location>
        <begin position="12"/>
        <end position="30"/>
    </location>
</feature>
<feature type="transmembrane region" description="Helical" evidence="6">
    <location>
        <begin position="397"/>
        <end position="416"/>
    </location>
</feature>
<evidence type="ECO:0000313" key="9">
    <source>
        <dbReference type="Proteomes" id="UP000739180"/>
    </source>
</evidence>
<feature type="transmembrane region" description="Helical" evidence="6">
    <location>
        <begin position="367"/>
        <end position="391"/>
    </location>
</feature>
<evidence type="ECO:0000256" key="6">
    <source>
        <dbReference type="SAM" id="Phobius"/>
    </source>
</evidence>
<evidence type="ECO:0000256" key="4">
    <source>
        <dbReference type="ARBA" id="ARBA00022989"/>
    </source>
</evidence>
<evidence type="ECO:0000259" key="7">
    <source>
        <dbReference type="SMART" id="SM00849"/>
    </source>
</evidence>
<dbReference type="InterPro" id="IPR052159">
    <property type="entry name" value="Competence_DNA_uptake"/>
</dbReference>
<dbReference type="Gene3D" id="3.60.15.10">
    <property type="entry name" value="Ribonuclease Z/Hydroxyacylglutathione hydrolase-like"/>
    <property type="match status" value="2"/>
</dbReference>
<sequence>MRYALPAGALTLAVWTGFVWLPWLLLLAALPGGRRSAERRRVALAAALAAGLGLLTLENGLAARLPAALNGQAVAVQARVVAPVERDLRQRYGEPVNWQRVTLEVSLLEGPRRWPGRHRVRVSAWGPLPALRAGDRFQARVRLYFPHGWHNQTGPDTARRDLAQRRDAGGVLVAVDGPVRSAGGLPALRQRLADRLRTRLAVSPLGAAVVPALVTGDRRGLAADLYELFRTTGTAHLLAISGLHLSLVAGLLWWLGRGLLAPLAQLLWPPARRLTLAQLAWAPALVGAFGYAALAGFSLPTRRALLMVAVLALCRLARRWPAPGQGLALALLVVLLADPLAALSAGLWLSFGAVAAILLLLDGGGRLPVMVALPLPMAVAGAALFDAWAWWSPLANLLLVPLFSLLVVPAALLGALFDWMPPLRVAAVGVELAVWLMERLAAWPAPALPGVAGWAALALVGALMIGLLPGRAWPRRLLPLCLLPWLAPPSTAPGYGQVDLVAFEVGQGQALALRTARHLVLYDPGPGWPGGSATGRVVVPWLRRHRLTPDLTLVSHGDNDHAGGLADLPAPGYLLSGEPRRVPGSAPCRAGQHWRFDGVDFRVLWPDRRHWTGNDASCVLRVDAAGGASVLLTGDITTAVEYRLLGSVAPVTVLQLGHHGSASSSADAWLRSLGPRWALASVGYANRFGHPDADLVRRLEAAGVTVLRTDRAGMIVFRLGGQDNAALITKWRRDHGRPWHRPARGQVW</sequence>
<dbReference type="InterPro" id="IPR001279">
    <property type="entry name" value="Metallo-B-lactamas"/>
</dbReference>
<proteinExistence type="predicted"/>
<accession>A0ABY2XLA1</accession>
<gene>
    <name evidence="8" type="ORF">FGS76_07900</name>
</gene>
<dbReference type="InterPro" id="IPR004477">
    <property type="entry name" value="ComEC_N"/>
</dbReference>
<evidence type="ECO:0000256" key="1">
    <source>
        <dbReference type="ARBA" id="ARBA00004651"/>
    </source>
</evidence>
<comment type="subcellular location">
    <subcellularLocation>
        <location evidence="1">Cell membrane</location>
        <topology evidence="1">Multi-pass membrane protein</topology>
    </subcellularLocation>
</comment>
<dbReference type="Pfam" id="PF03772">
    <property type="entry name" value="Competence"/>
    <property type="match status" value="1"/>
</dbReference>
<reference evidence="8 9" key="1">
    <citation type="submission" date="2019-05" db="EMBL/GenBank/DDBJ databases">
        <title>Genome of Alcanivorax gelatiniphagus, an oil degrading marine bacteria.</title>
        <authorList>
            <person name="Kwon K.K."/>
        </authorList>
    </citation>
    <scope>NUCLEOTIDE SEQUENCE [LARGE SCALE GENOMIC DNA]</scope>
    <source>
        <strain evidence="8 9">MEBiC 08158</strain>
    </source>
</reference>
<keyword evidence="3 6" id="KW-0812">Transmembrane</keyword>
<evidence type="ECO:0000313" key="8">
    <source>
        <dbReference type="EMBL" id="TMW12981.1"/>
    </source>
</evidence>
<comment type="caution">
    <text evidence="8">The sequence shown here is derived from an EMBL/GenBank/DDBJ whole genome shotgun (WGS) entry which is preliminary data.</text>
</comment>
<keyword evidence="4 6" id="KW-1133">Transmembrane helix</keyword>
<dbReference type="Pfam" id="PF13567">
    <property type="entry name" value="DUF4131"/>
    <property type="match status" value="1"/>
</dbReference>
<feature type="transmembrane region" description="Helical" evidence="6">
    <location>
        <begin position="327"/>
        <end position="360"/>
    </location>
</feature>
<feature type="domain" description="Metallo-beta-lactamase" evidence="7">
    <location>
        <begin position="507"/>
        <end position="684"/>
    </location>
</feature>
<feature type="transmembrane region" description="Helical" evidence="6">
    <location>
        <begin position="276"/>
        <end position="297"/>
    </location>
</feature>
<feature type="transmembrane region" description="Helical" evidence="6">
    <location>
        <begin position="447"/>
        <end position="468"/>
    </location>
</feature>
<protein>
    <submittedName>
        <fullName evidence="8">DUF4131 domain-containing protein</fullName>
    </submittedName>
</protein>
<dbReference type="Pfam" id="PF00753">
    <property type="entry name" value="Lactamase_B"/>
    <property type="match status" value="1"/>
</dbReference>
<dbReference type="RefSeq" id="WP_138772084.1">
    <property type="nucleotide sequence ID" value="NZ_VCQT01000027.1"/>
</dbReference>
<keyword evidence="5 6" id="KW-0472">Membrane</keyword>
<feature type="transmembrane region" description="Helical" evidence="6">
    <location>
        <begin position="235"/>
        <end position="256"/>
    </location>
</feature>
<evidence type="ECO:0000256" key="3">
    <source>
        <dbReference type="ARBA" id="ARBA00022692"/>
    </source>
</evidence>
<keyword evidence="2" id="KW-1003">Cell membrane</keyword>
<name>A0ABY2XLA1_9GAMM</name>
<dbReference type="PANTHER" id="PTHR30619:SF1">
    <property type="entry name" value="RECOMBINATION PROTEIN 2"/>
    <property type="match status" value="1"/>
</dbReference>
<dbReference type="InterPro" id="IPR036866">
    <property type="entry name" value="RibonucZ/Hydroxyglut_hydro"/>
</dbReference>
<dbReference type="Proteomes" id="UP000739180">
    <property type="component" value="Unassembled WGS sequence"/>
</dbReference>
<organism evidence="8 9">
    <name type="scientific">Alloalcanivorax gelatiniphagus</name>
    <dbReference type="NCBI Taxonomy" id="1194167"/>
    <lineage>
        <taxon>Bacteria</taxon>
        <taxon>Pseudomonadati</taxon>
        <taxon>Pseudomonadota</taxon>
        <taxon>Gammaproteobacteria</taxon>
        <taxon>Oceanospirillales</taxon>
        <taxon>Alcanivoracaceae</taxon>
        <taxon>Alloalcanivorax</taxon>
    </lineage>
</organism>
<dbReference type="CDD" id="cd07731">
    <property type="entry name" value="ComA-like_MBL-fold"/>
    <property type="match status" value="1"/>
</dbReference>
<dbReference type="EMBL" id="VCQT01000027">
    <property type="protein sequence ID" value="TMW12981.1"/>
    <property type="molecule type" value="Genomic_DNA"/>
</dbReference>
<dbReference type="NCBIfam" id="TIGR00360">
    <property type="entry name" value="ComEC_N-term"/>
    <property type="match status" value="1"/>
</dbReference>
<dbReference type="SUPFAM" id="SSF56281">
    <property type="entry name" value="Metallo-hydrolase/oxidoreductase"/>
    <property type="match status" value="1"/>
</dbReference>
<evidence type="ECO:0000256" key="5">
    <source>
        <dbReference type="ARBA" id="ARBA00023136"/>
    </source>
</evidence>
<evidence type="ECO:0000256" key="2">
    <source>
        <dbReference type="ARBA" id="ARBA00022475"/>
    </source>
</evidence>